<dbReference type="InterPro" id="IPR005545">
    <property type="entry name" value="YCII"/>
</dbReference>
<protein>
    <submittedName>
        <fullName evidence="3">GTP cyclohydrolase</fullName>
    </submittedName>
</protein>
<dbReference type="PANTHER" id="PTHR37828:SF1">
    <property type="entry name" value="YCII-RELATED DOMAIN-CONTAINING PROTEIN"/>
    <property type="match status" value="1"/>
</dbReference>
<evidence type="ECO:0000313" key="3">
    <source>
        <dbReference type="EMBL" id="AWV97356.1"/>
    </source>
</evidence>
<dbReference type="SUPFAM" id="SSF54909">
    <property type="entry name" value="Dimeric alpha+beta barrel"/>
    <property type="match status" value="1"/>
</dbReference>
<dbReference type="PANTHER" id="PTHR37828">
    <property type="entry name" value="GSR2449 PROTEIN"/>
    <property type="match status" value="1"/>
</dbReference>
<sequence length="79" mass="9111">MFIINLHYKVPLEEIDKHLPKHIEFLNVKYALENFIASGRKVPRTSGNILSKMKDKAAVEMIINKDPFRANNLADYALI</sequence>
<dbReference type="Pfam" id="PF03795">
    <property type="entry name" value="YCII"/>
    <property type="match status" value="1"/>
</dbReference>
<evidence type="ECO:0000256" key="1">
    <source>
        <dbReference type="ARBA" id="ARBA00007689"/>
    </source>
</evidence>
<dbReference type="InterPro" id="IPR011008">
    <property type="entry name" value="Dimeric_a/b-barrel"/>
</dbReference>
<organism evidence="3 4">
    <name type="scientific">Arcticibacterium luteifluviistationis</name>
    <dbReference type="NCBI Taxonomy" id="1784714"/>
    <lineage>
        <taxon>Bacteria</taxon>
        <taxon>Pseudomonadati</taxon>
        <taxon>Bacteroidota</taxon>
        <taxon>Cytophagia</taxon>
        <taxon>Cytophagales</taxon>
        <taxon>Leadbetterellaceae</taxon>
        <taxon>Arcticibacterium</taxon>
    </lineage>
</organism>
<reference evidence="3 4" key="1">
    <citation type="submission" date="2018-05" db="EMBL/GenBank/DDBJ databases">
        <title>Complete genome sequence of Arcticibacterium luteifluviistationis SM1504T, a cytophagaceae bacterium isolated from Arctic surface seawater.</title>
        <authorList>
            <person name="Li Y."/>
            <person name="Qin Q.-L."/>
        </authorList>
    </citation>
    <scope>NUCLEOTIDE SEQUENCE [LARGE SCALE GENOMIC DNA]</scope>
    <source>
        <strain evidence="3 4">SM1504</strain>
    </source>
</reference>
<dbReference type="OrthoDB" id="9814407at2"/>
<accession>A0A2Z4G886</accession>
<dbReference type="KEGG" id="als:DJ013_03885"/>
<dbReference type="EMBL" id="CP029480">
    <property type="protein sequence ID" value="AWV97356.1"/>
    <property type="molecule type" value="Genomic_DNA"/>
</dbReference>
<name>A0A2Z4G886_9BACT</name>
<proteinExistence type="inferred from homology"/>
<comment type="similarity">
    <text evidence="1">Belongs to the YciI family.</text>
</comment>
<dbReference type="Proteomes" id="UP000249873">
    <property type="component" value="Chromosome"/>
</dbReference>
<gene>
    <name evidence="3" type="ORF">DJ013_03885</name>
</gene>
<evidence type="ECO:0000259" key="2">
    <source>
        <dbReference type="Pfam" id="PF03795"/>
    </source>
</evidence>
<dbReference type="AlphaFoldDB" id="A0A2Z4G886"/>
<keyword evidence="3" id="KW-0378">Hydrolase</keyword>
<feature type="domain" description="YCII-related" evidence="2">
    <location>
        <begin position="1"/>
        <end position="77"/>
    </location>
</feature>
<keyword evidence="4" id="KW-1185">Reference proteome</keyword>
<evidence type="ECO:0000313" key="4">
    <source>
        <dbReference type="Proteomes" id="UP000249873"/>
    </source>
</evidence>
<dbReference type="GO" id="GO:0016787">
    <property type="term" value="F:hydrolase activity"/>
    <property type="evidence" value="ECO:0007669"/>
    <property type="project" value="UniProtKB-KW"/>
</dbReference>